<feature type="chain" id="PRO_5045493783" evidence="8">
    <location>
        <begin position="25"/>
        <end position="412"/>
    </location>
</feature>
<feature type="signal peptide" evidence="8">
    <location>
        <begin position="1"/>
        <end position="24"/>
    </location>
</feature>
<comment type="caution">
    <text evidence="9">The sequence shown here is derived from an EMBL/GenBank/DDBJ whole genome shotgun (WGS) entry which is preliminary data.</text>
</comment>
<dbReference type="PANTHER" id="PTHR35093">
    <property type="entry name" value="OUTER MEMBRANE PROTEIN NMB0088-RELATED"/>
    <property type="match status" value="1"/>
</dbReference>
<name>A0ABV3R5W1_9HYPH</name>
<keyword evidence="4" id="KW-0812">Transmembrane</keyword>
<evidence type="ECO:0000256" key="3">
    <source>
        <dbReference type="ARBA" id="ARBA00022452"/>
    </source>
</evidence>
<evidence type="ECO:0000256" key="7">
    <source>
        <dbReference type="ARBA" id="ARBA00023237"/>
    </source>
</evidence>
<keyword evidence="3" id="KW-1134">Transmembrane beta strand</keyword>
<dbReference type="PANTHER" id="PTHR35093:SF8">
    <property type="entry name" value="OUTER MEMBRANE PROTEIN NMB0088-RELATED"/>
    <property type="match status" value="1"/>
</dbReference>
<organism evidence="9 10">
    <name type="scientific">Mesorhizobium marinum</name>
    <dbReference type="NCBI Taxonomy" id="3228790"/>
    <lineage>
        <taxon>Bacteria</taxon>
        <taxon>Pseudomonadati</taxon>
        <taxon>Pseudomonadota</taxon>
        <taxon>Alphaproteobacteria</taxon>
        <taxon>Hyphomicrobiales</taxon>
        <taxon>Phyllobacteriaceae</taxon>
        <taxon>Mesorhizobium</taxon>
    </lineage>
</organism>
<gene>
    <name evidence="9" type="ORF">ABUE31_20990</name>
</gene>
<evidence type="ECO:0000256" key="8">
    <source>
        <dbReference type="SAM" id="SignalP"/>
    </source>
</evidence>
<keyword evidence="7" id="KW-0998">Cell outer membrane</keyword>
<dbReference type="Gene3D" id="2.40.160.60">
    <property type="entry name" value="Outer membrane protein transport protein (OMPP1/FadL/TodX)"/>
    <property type="match status" value="1"/>
</dbReference>
<dbReference type="InterPro" id="IPR005017">
    <property type="entry name" value="OMPP1/FadL/TodX"/>
</dbReference>
<evidence type="ECO:0000256" key="4">
    <source>
        <dbReference type="ARBA" id="ARBA00022692"/>
    </source>
</evidence>
<dbReference type="Pfam" id="PF03349">
    <property type="entry name" value="Toluene_X"/>
    <property type="match status" value="1"/>
</dbReference>
<dbReference type="SUPFAM" id="SSF56935">
    <property type="entry name" value="Porins"/>
    <property type="match status" value="1"/>
</dbReference>
<proteinExistence type="inferred from homology"/>
<dbReference type="RefSeq" id="WP_367725705.1">
    <property type="nucleotide sequence ID" value="NZ_JBFOCI010000008.1"/>
</dbReference>
<evidence type="ECO:0000256" key="1">
    <source>
        <dbReference type="ARBA" id="ARBA00004571"/>
    </source>
</evidence>
<comment type="similarity">
    <text evidence="2">Belongs to the OmpP1/FadL family.</text>
</comment>
<comment type="subcellular location">
    <subcellularLocation>
        <location evidence="1">Cell outer membrane</location>
        <topology evidence="1">Multi-pass membrane protein</topology>
    </subcellularLocation>
</comment>
<keyword evidence="5 8" id="KW-0732">Signal</keyword>
<keyword evidence="6" id="KW-0472">Membrane</keyword>
<dbReference type="EMBL" id="JBFOCI010000008">
    <property type="protein sequence ID" value="MEW9808475.1"/>
    <property type="molecule type" value="Genomic_DNA"/>
</dbReference>
<dbReference type="Proteomes" id="UP001556196">
    <property type="component" value="Unassembled WGS sequence"/>
</dbReference>
<evidence type="ECO:0000256" key="5">
    <source>
        <dbReference type="ARBA" id="ARBA00022729"/>
    </source>
</evidence>
<evidence type="ECO:0000313" key="10">
    <source>
        <dbReference type="Proteomes" id="UP001556196"/>
    </source>
</evidence>
<evidence type="ECO:0000313" key="9">
    <source>
        <dbReference type="EMBL" id="MEW9808475.1"/>
    </source>
</evidence>
<evidence type="ECO:0000256" key="2">
    <source>
        <dbReference type="ARBA" id="ARBA00008163"/>
    </source>
</evidence>
<keyword evidence="10" id="KW-1185">Reference proteome</keyword>
<evidence type="ECO:0000256" key="6">
    <source>
        <dbReference type="ARBA" id="ARBA00023136"/>
    </source>
</evidence>
<accession>A0ABV3R5W1</accession>
<protein>
    <submittedName>
        <fullName evidence="9">OmpP1/FadL family transporter</fullName>
    </submittedName>
</protein>
<sequence length="412" mass="43216">MNRLRTTALLGGCALLAGVGAVQAGGFARGTADTDIIFEEGNFNMRAGVTFVSPQRGYETITTHPGLGGTGSPEKTSDSDHVDGYAVPSIAVKFNLSDDLRCAGTYTQSFGAGATYGPDAITAGLIDGTGTISEGFESNEFGATCGYKFDLSKGRVWLIGGAFAQDFSYQQVVRFAPGLPFPSGGTGTLSFDDDWRAGYRVGVAYEIPEIAMRAQLMYRSAVTHSPSGGPGDTFVVKLPNGTTVASFPTDGEGTLPQSLELKVQSGIAPGWLAFGSVRWTDWSVLDVLTYNIQGVPVNPRVLEYYYEDGWTVSAGIGHAFNETVSGSVGLSWDKGVSTTEDALTDTYTVFAGVSLRDKIGGELRAGAALSYLTSGSVDADPTPLTPGPGNSFAYTVGDDWSVAGTLSYAINW</sequence>
<reference evidence="9 10" key="1">
    <citation type="submission" date="2024-06" db="EMBL/GenBank/DDBJ databases">
        <authorList>
            <person name="Tuo L."/>
        </authorList>
    </citation>
    <scope>NUCLEOTIDE SEQUENCE [LARGE SCALE GENOMIC DNA]</scope>
    <source>
        <strain evidence="9 10">ZMM04-5</strain>
    </source>
</reference>